<organism evidence="2 3">
    <name type="scientific">Prevotella aurantiaca</name>
    <dbReference type="NCBI Taxonomy" id="596085"/>
    <lineage>
        <taxon>Bacteria</taxon>
        <taxon>Pseudomonadati</taxon>
        <taxon>Bacteroidota</taxon>
        <taxon>Bacteroidia</taxon>
        <taxon>Bacteroidales</taxon>
        <taxon>Prevotellaceae</taxon>
        <taxon>Prevotella</taxon>
    </lineage>
</organism>
<gene>
    <name evidence="2" type="ORF">HXN26_05840</name>
</gene>
<evidence type="ECO:0000313" key="3">
    <source>
        <dbReference type="Proteomes" id="UP000771736"/>
    </source>
</evidence>
<evidence type="ECO:0000313" key="2">
    <source>
        <dbReference type="EMBL" id="MBF1384361.1"/>
    </source>
</evidence>
<dbReference type="EMBL" id="JABZSJ010000025">
    <property type="protein sequence ID" value="MBF1384361.1"/>
    <property type="molecule type" value="Genomic_DNA"/>
</dbReference>
<protein>
    <recommendedName>
        <fullName evidence="4">Lipocalin-like protein</fullName>
    </recommendedName>
</protein>
<accession>A0A930HMC6</accession>
<reference evidence="2" key="1">
    <citation type="submission" date="2020-04" db="EMBL/GenBank/DDBJ databases">
        <title>Deep metagenomics examines the oral microbiome during advanced dental caries in children, revealing novel taxa and co-occurrences with host molecules.</title>
        <authorList>
            <person name="Baker J.L."/>
            <person name="Morton J.T."/>
            <person name="Dinis M."/>
            <person name="Alvarez R."/>
            <person name="Tran N.C."/>
            <person name="Knight R."/>
            <person name="Edlund A."/>
        </authorList>
    </citation>
    <scope>NUCLEOTIDE SEQUENCE</scope>
    <source>
        <strain evidence="2">JCVI_44_bin.5</strain>
    </source>
</reference>
<proteinExistence type="predicted"/>
<name>A0A930HMC6_9BACT</name>
<dbReference type="Proteomes" id="UP000771736">
    <property type="component" value="Unassembled WGS sequence"/>
</dbReference>
<dbReference type="RefSeq" id="WP_273159530.1">
    <property type="nucleotide sequence ID" value="NZ_JABZSJ010000025.1"/>
</dbReference>
<evidence type="ECO:0000256" key="1">
    <source>
        <dbReference type="SAM" id="SignalP"/>
    </source>
</evidence>
<feature type="chain" id="PRO_5038034338" description="Lipocalin-like protein" evidence="1">
    <location>
        <begin position="24"/>
        <end position="135"/>
    </location>
</feature>
<evidence type="ECO:0008006" key="4">
    <source>
        <dbReference type="Google" id="ProtNLM"/>
    </source>
</evidence>
<sequence>MKHLRFFSWLLCCSLLVFTLASCEEKEPDLTKKEMDTRLLGTWKSINSNNPEINKLIFMSNGDIIGYWQMGGKKRVFYTENNCHLFVFVQGLGIKLSNWTYEHYYKIDGNKLTLWFSLNEMNSNNPDCLIFQKEN</sequence>
<feature type="signal peptide" evidence="1">
    <location>
        <begin position="1"/>
        <end position="23"/>
    </location>
</feature>
<comment type="caution">
    <text evidence="2">The sequence shown here is derived from an EMBL/GenBank/DDBJ whole genome shotgun (WGS) entry which is preliminary data.</text>
</comment>
<dbReference type="PROSITE" id="PS51257">
    <property type="entry name" value="PROKAR_LIPOPROTEIN"/>
    <property type="match status" value="1"/>
</dbReference>
<keyword evidence="1" id="KW-0732">Signal</keyword>
<dbReference type="AlphaFoldDB" id="A0A930HMC6"/>